<dbReference type="FunFam" id="3.10.50.40:FF:000006">
    <property type="entry name" value="Peptidyl-prolyl cis-trans isomerase"/>
    <property type="match status" value="1"/>
</dbReference>
<dbReference type="InterPro" id="IPR001179">
    <property type="entry name" value="PPIase_FKBP_dom"/>
</dbReference>
<dbReference type="Proteomes" id="UP000594262">
    <property type="component" value="Unplaced"/>
</dbReference>
<accession>A0A7M5VAY8</accession>
<dbReference type="AlphaFoldDB" id="A0A7M5VAY8"/>
<reference evidence="9" key="1">
    <citation type="submission" date="2021-01" db="UniProtKB">
        <authorList>
            <consortium name="EnsemblMetazoa"/>
        </authorList>
    </citation>
    <scope>IDENTIFICATION</scope>
</reference>
<name>A0A7M5VAY8_9CNID</name>
<feature type="domain" description="PPIase FKBP-type" evidence="8">
    <location>
        <begin position="51"/>
        <end position="140"/>
    </location>
</feature>
<keyword evidence="4 5" id="KW-0413">Isomerase</keyword>
<feature type="transmembrane region" description="Helical" evidence="6">
    <location>
        <begin position="151"/>
        <end position="169"/>
    </location>
</feature>
<evidence type="ECO:0000256" key="6">
    <source>
        <dbReference type="SAM" id="Phobius"/>
    </source>
</evidence>
<keyword evidence="3 5" id="KW-0697">Rotamase</keyword>
<dbReference type="Pfam" id="PF00254">
    <property type="entry name" value="FKBP_C"/>
    <property type="match status" value="1"/>
</dbReference>
<evidence type="ECO:0000259" key="8">
    <source>
        <dbReference type="PROSITE" id="PS50059"/>
    </source>
</evidence>
<dbReference type="GO" id="GO:0003755">
    <property type="term" value="F:peptidyl-prolyl cis-trans isomerase activity"/>
    <property type="evidence" value="ECO:0007669"/>
    <property type="project" value="UniProtKB-KW"/>
</dbReference>
<dbReference type="Gene3D" id="3.10.50.40">
    <property type="match status" value="1"/>
</dbReference>
<evidence type="ECO:0000313" key="10">
    <source>
        <dbReference type="Proteomes" id="UP000594262"/>
    </source>
</evidence>
<evidence type="ECO:0000256" key="2">
    <source>
        <dbReference type="ARBA" id="ARBA00013194"/>
    </source>
</evidence>
<sequence length="192" mass="22028">MAAVEAKKAFVFASFLFFEINLVFGATREKKDLQIIIEEKPSECEDFARPGDVVHVHYTGMLTDGHIFDTSMRENRLPFKFQMGSGMVIKGWERGLHGMCPGEKRKLVIPPHLGYGKDGIMGVVPPEATLLFQVQLVGLERETIGSQMEKFLMFAIWPVSFLMVLYYLYRKITTSESELDRKADKRMNKKKR</sequence>
<protein>
    <recommendedName>
        <fullName evidence="2 5">peptidylprolyl isomerase</fullName>
        <ecNumber evidence="2 5">5.2.1.8</ecNumber>
    </recommendedName>
</protein>
<dbReference type="RefSeq" id="XP_066933666.1">
    <property type="nucleotide sequence ID" value="XM_067077565.1"/>
</dbReference>
<dbReference type="GeneID" id="136821329"/>
<dbReference type="PANTHER" id="PTHR45779:SF5">
    <property type="entry name" value="PEPTIDYLPROLYL ISOMERASE"/>
    <property type="match status" value="1"/>
</dbReference>
<feature type="chain" id="PRO_5029460239" description="peptidylprolyl isomerase" evidence="7">
    <location>
        <begin position="26"/>
        <end position="192"/>
    </location>
</feature>
<evidence type="ECO:0000256" key="5">
    <source>
        <dbReference type="PROSITE-ProRule" id="PRU00277"/>
    </source>
</evidence>
<evidence type="ECO:0000256" key="3">
    <source>
        <dbReference type="ARBA" id="ARBA00023110"/>
    </source>
</evidence>
<feature type="signal peptide" evidence="7">
    <location>
        <begin position="1"/>
        <end position="25"/>
    </location>
</feature>
<keyword evidence="6" id="KW-0472">Membrane</keyword>
<dbReference type="PANTHER" id="PTHR45779">
    <property type="entry name" value="PEPTIDYLPROLYL ISOMERASE"/>
    <property type="match status" value="1"/>
</dbReference>
<keyword evidence="6" id="KW-1133">Transmembrane helix</keyword>
<dbReference type="EC" id="5.2.1.8" evidence="2 5"/>
<keyword evidence="6" id="KW-0812">Transmembrane</keyword>
<dbReference type="InterPro" id="IPR046357">
    <property type="entry name" value="PPIase_dom_sf"/>
</dbReference>
<dbReference type="OrthoDB" id="6159439at2759"/>
<dbReference type="PROSITE" id="PS50059">
    <property type="entry name" value="FKBP_PPIASE"/>
    <property type="match status" value="1"/>
</dbReference>
<keyword evidence="7" id="KW-0732">Signal</keyword>
<dbReference type="SUPFAM" id="SSF54534">
    <property type="entry name" value="FKBP-like"/>
    <property type="match status" value="1"/>
</dbReference>
<proteinExistence type="predicted"/>
<organism evidence="9 10">
    <name type="scientific">Clytia hemisphaerica</name>
    <dbReference type="NCBI Taxonomy" id="252671"/>
    <lineage>
        <taxon>Eukaryota</taxon>
        <taxon>Metazoa</taxon>
        <taxon>Cnidaria</taxon>
        <taxon>Hydrozoa</taxon>
        <taxon>Hydroidolina</taxon>
        <taxon>Leptothecata</taxon>
        <taxon>Obeliida</taxon>
        <taxon>Clytiidae</taxon>
        <taxon>Clytia</taxon>
    </lineage>
</organism>
<evidence type="ECO:0000256" key="7">
    <source>
        <dbReference type="SAM" id="SignalP"/>
    </source>
</evidence>
<dbReference type="GO" id="GO:0005783">
    <property type="term" value="C:endoplasmic reticulum"/>
    <property type="evidence" value="ECO:0007669"/>
    <property type="project" value="TreeGrafter"/>
</dbReference>
<dbReference type="InterPro" id="IPR044609">
    <property type="entry name" value="FKBP2/11"/>
</dbReference>
<dbReference type="EnsemblMetazoa" id="CLYHEMT010734.2">
    <property type="protein sequence ID" value="CLYHEMP010734.2"/>
    <property type="gene ID" value="CLYHEMG010734"/>
</dbReference>
<evidence type="ECO:0000256" key="1">
    <source>
        <dbReference type="ARBA" id="ARBA00000971"/>
    </source>
</evidence>
<evidence type="ECO:0000313" key="9">
    <source>
        <dbReference type="EnsemblMetazoa" id="CLYHEMP010734.2"/>
    </source>
</evidence>
<keyword evidence="10" id="KW-1185">Reference proteome</keyword>
<evidence type="ECO:0000256" key="4">
    <source>
        <dbReference type="ARBA" id="ARBA00023235"/>
    </source>
</evidence>
<comment type="catalytic activity">
    <reaction evidence="1 5">
        <text>[protein]-peptidylproline (omega=180) = [protein]-peptidylproline (omega=0)</text>
        <dbReference type="Rhea" id="RHEA:16237"/>
        <dbReference type="Rhea" id="RHEA-COMP:10747"/>
        <dbReference type="Rhea" id="RHEA-COMP:10748"/>
        <dbReference type="ChEBI" id="CHEBI:83833"/>
        <dbReference type="ChEBI" id="CHEBI:83834"/>
        <dbReference type="EC" id="5.2.1.8"/>
    </reaction>
</comment>